<dbReference type="OrthoDB" id="3572539at2"/>
<dbReference type="NCBIfam" id="TIGR00290">
    <property type="entry name" value="MJ0570_dom"/>
    <property type="match status" value="1"/>
</dbReference>
<dbReference type="Proteomes" id="UP000003178">
    <property type="component" value="Unassembled WGS sequence"/>
</dbReference>
<dbReference type="Pfam" id="PF01902">
    <property type="entry name" value="Diphthami_syn_2"/>
    <property type="match status" value="1"/>
</dbReference>
<feature type="domain" description="Diphthamide synthase" evidence="1">
    <location>
        <begin position="5"/>
        <end position="218"/>
    </location>
</feature>
<name>B6FWG1_PEPHT</name>
<comment type="caution">
    <text evidence="2">The sequence shown here is derived from an EMBL/GenBank/DDBJ whole genome shotgun (WGS) entry which is preliminary data.</text>
</comment>
<reference evidence="2 3" key="1">
    <citation type="submission" date="2008-09" db="EMBL/GenBank/DDBJ databases">
        <authorList>
            <person name="Fulton L."/>
            <person name="Clifton S."/>
            <person name="Fulton B."/>
            <person name="Xu J."/>
            <person name="Minx P."/>
            <person name="Pepin K.H."/>
            <person name="Johnson M."/>
            <person name="Thiruvilangam P."/>
            <person name="Bhonagiri V."/>
            <person name="Nash W.E."/>
            <person name="Mardis E.R."/>
            <person name="Wilson R.K."/>
        </authorList>
    </citation>
    <scope>NUCLEOTIDE SEQUENCE [LARGE SCALE GENOMIC DNA]</scope>
    <source>
        <strain evidence="2 3">DSM 13275</strain>
    </source>
</reference>
<accession>B6FWG1</accession>
<evidence type="ECO:0000259" key="1">
    <source>
        <dbReference type="Pfam" id="PF01902"/>
    </source>
</evidence>
<evidence type="ECO:0000313" key="3">
    <source>
        <dbReference type="Proteomes" id="UP000003178"/>
    </source>
</evidence>
<dbReference type="EMBL" id="ABWP01000010">
    <property type="protein sequence ID" value="EEA86068.1"/>
    <property type="molecule type" value="Genomic_DNA"/>
</dbReference>
<dbReference type="Gene3D" id="3.90.1490.10">
    <property type="entry name" value="putative n-type atp pyrophosphatase, domain 2"/>
    <property type="match status" value="1"/>
</dbReference>
<dbReference type="InterPro" id="IPR002761">
    <property type="entry name" value="Diphthami_syn_dom"/>
</dbReference>
<dbReference type="AlphaFoldDB" id="B6FWG1"/>
<keyword evidence="3" id="KW-1185">Reference proteome</keyword>
<dbReference type="CDD" id="cd01994">
    <property type="entry name" value="AANH_PF0828-like"/>
    <property type="match status" value="1"/>
</dbReference>
<dbReference type="SUPFAM" id="SSF52402">
    <property type="entry name" value="Adenine nucleotide alpha hydrolases-like"/>
    <property type="match status" value="1"/>
</dbReference>
<gene>
    <name evidence="2" type="ORF">CLOHIR_00210</name>
</gene>
<dbReference type="HOGENOM" id="CLU_010289_1_0_9"/>
<dbReference type="STRING" id="500633.CLOHIR_00210"/>
<dbReference type="Gene3D" id="3.40.50.620">
    <property type="entry name" value="HUPs"/>
    <property type="match status" value="1"/>
</dbReference>
<protein>
    <submittedName>
        <fullName evidence="2">MJ0570-related uncharacterized domain protein</fullName>
    </submittedName>
</protein>
<organism evidence="2 3">
    <name type="scientific">Peptacetobacter hiranonis (strain DSM 13275 / JCM 10541 / KCTC 15199 / TO-931)</name>
    <name type="common">Clostridium hiranonis</name>
    <dbReference type="NCBI Taxonomy" id="500633"/>
    <lineage>
        <taxon>Bacteria</taxon>
        <taxon>Bacillati</taxon>
        <taxon>Bacillota</taxon>
        <taxon>Clostridia</taxon>
        <taxon>Peptostreptococcales</taxon>
        <taxon>Peptostreptococcaceae</taxon>
        <taxon>Peptacetobacter</taxon>
    </lineage>
</organism>
<dbReference type="eggNOG" id="COG2102">
    <property type="taxonomic scope" value="Bacteria"/>
</dbReference>
<dbReference type="RefSeq" id="WP_006439129.1">
    <property type="nucleotide sequence ID" value="NZ_DS995355.1"/>
</dbReference>
<proteinExistence type="predicted"/>
<sequence>MEKFVTSFSGGKDCTLAMYLIKERGFIPDSIIITVKETDSWTHGINLKIIEEYENVLGLKVYPVFCRMDNYEEEFENTLRRIKKERGVNICVFGDIDIEQHLNWNKTRCENADMKAIMPLEKINREEAVSKFIDSGFKAIIKKVNLNYLDKSFLGRELNKETIEDIKRYSEGKNIEIDLCGENGEYHTVVVDGPLFNKKINYNLGEIKEEYQTAIIEVNIV</sequence>
<reference evidence="2 3" key="2">
    <citation type="submission" date="2008-10" db="EMBL/GenBank/DDBJ databases">
        <title>Draft genome sequence of Clostridium hiranonis (DSM 13275).</title>
        <authorList>
            <person name="Sudarsanam P."/>
            <person name="Ley R."/>
            <person name="Guruge J."/>
            <person name="Turnbaugh P.J."/>
            <person name="Mahowald M."/>
            <person name="Liep D."/>
            <person name="Gordon J."/>
        </authorList>
    </citation>
    <scope>NUCLEOTIDE SEQUENCE [LARGE SCALE GENOMIC DNA]</scope>
    <source>
        <strain evidence="2 3">DSM 13275</strain>
    </source>
</reference>
<evidence type="ECO:0000313" key="2">
    <source>
        <dbReference type="EMBL" id="EEA86068.1"/>
    </source>
</evidence>
<dbReference type="InterPro" id="IPR014729">
    <property type="entry name" value="Rossmann-like_a/b/a_fold"/>
</dbReference>